<dbReference type="EMBL" id="AZBU02000008">
    <property type="protein sequence ID" value="TKR67473.1"/>
    <property type="molecule type" value="Genomic_DNA"/>
</dbReference>
<keyword evidence="2" id="KW-0732">Signal</keyword>
<evidence type="ECO:0000313" key="3">
    <source>
        <dbReference type="EMBL" id="TKR67473.1"/>
    </source>
</evidence>
<dbReference type="Proteomes" id="UP000298663">
    <property type="component" value="Unassembled WGS sequence"/>
</dbReference>
<protein>
    <recommendedName>
        <fullName evidence="5">Prolyl 4-hydroxylase alpha-subunit N-terminal domain-containing protein</fullName>
    </recommendedName>
</protein>
<accession>A0A4U5MEZ2</accession>
<keyword evidence="4" id="KW-1185">Reference proteome</keyword>
<feature type="chain" id="PRO_5020853671" description="Prolyl 4-hydroxylase alpha-subunit N-terminal domain-containing protein" evidence="2">
    <location>
        <begin position="19"/>
        <end position="435"/>
    </location>
</feature>
<sequence>MEGFIVWLLLLTTNSVSSKELIDSRYTCLVEAKKQKEEDSVQNFLKLMDTITSIGVDSGIPQIALIAAPLRMNKVAELTEDLRDGFRNLRDIISKAESEILCANEQVQFAKIRARASTAFEMQQLYYDNFANFRNITALLDVWCTCHKNQNTILSNLRTYTDAGYGKTCLDEANHRYTAVLYTYRQMRFVSWALATFEITCTDSADLNDRLPSIKEHLTTVWAASHQLYRYQQENVLKKGLVKASLQVIRDSERYAETASFAGVPDALVLAHDTFDNLLEQYNNENETFGASFFTNKEKCGKAIQYILRNNSFMGQFSQTEHGNSNNVSFFLHRQPNVRKNQTSRIDNRFLRKLNRDMTESVNLRDFDEKKYAHRLFDLHPFPLISVVAQLIDKKDDPQCVFTTESGLKHYTFYANKRYMHFKITEWLVHVTIGL</sequence>
<reference evidence="3 4" key="2">
    <citation type="journal article" date="2019" name="G3 (Bethesda)">
        <title>Hybrid Assembly of the Genome of the Entomopathogenic Nematode Steinernema carpocapsae Identifies the X-Chromosome.</title>
        <authorList>
            <person name="Serra L."/>
            <person name="Macchietto M."/>
            <person name="Macias-Munoz A."/>
            <person name="McGill C.J."/>
            <person name="Rodriguez I.M."/>
            <person name="Rodriguez B."/>
            <person name="Murad R."/>
            <person name="Mortazavi A."/>
        </authorList>
    </citation>
    <scope>NUCLEOTIDE SEQUENCE [LARGE SCALE GENOMIC DNA]</scope>
    <source>
        <strain evidence="3 4">ALL</strain>
    </source>
</reference>
<keyword evidence="1" id="KW-0175">Coiled coil</keyword>
<feature type="coiled-coil region" evidence="1">
    <location>
        <begin position="86"/>
        <end position="113"/>
    </location>
</feature>
<organism evidence="3 4">
    <name type="scientific">Steinernema carpocapsae</name>
    <name type="common">Entomopathogenic nematode</name>
    <dbReference type="NCBI Taxonomy" id="34508"/>
    <lineage>
        <taxon>Eukaryota</taxon>
        <taxon>Metazoa</taxon>
        <taxon>Ecdysozoa</taxon>
        <taxon>Nematoda</taxon>
        <taxon>Chromadorea</taxon>
        <taxon>Rhabditida</taxon>
        <taxon>Tylenchina</taxon>
        <taxon>Panagrolaimomorpha</taxon>
        <taxon>Strongyloidoidea</taxon>
        <taxon>Steinernematidae</taxon>
        <taxon>Steinernema</taxon>
    </lineage>
</organism>
<comment type="caution">
    <text evidence="3">The sequence shown here is derived from an EMBL/GenBank/DDBJ whole genome shotgun (WGS) entry which is preliminary data.</text>
</comment>
<feature type="signal peptide" evidence="2">
    <location>
        <begin position="1"/>
        <end position="18"/>
    </location>
</feature>
<proteinExistence type="predicted"/>
<name>A0A4U5MEZ2_STECR</name>
<evidence type="ECO:0000313" key="4">
    <source>
        <dbReference type="Proteomes" id="UP000298663"/>
    </source>
</evidence>
<reference evidence="3 4" key="1">
    <citation type="journal article" date="2015" name="Genome Biol.">
        <title>Comparative genomics of Steinernema reveals deeply conserved gene regulatory networks.</title>
        <authorList>
            <person name="Dillman A.R."/>
            <person name="Macchietto M."/>
            <person name="Porter C.F."/>
            <person name="Rogers A."/>
            <person name="Williams B."/>
            <person name="Antoshechkin I."/>
            <person name="Lee M.M."/>
            <person name="Goodwin Z."/>
            <person name="Lu X."/>
            <person name="Lewis E.E."/>
            <person name="Goodrich-Blair H."/>
            <person name="Stock S.P."/>
            <person name="Adams B.J."/>
            <person name="Sternberg P.W."/>
            <person name="Mortazavi A."/>
        </authorList>
    </citation>
    <scope>NUCLEOTIDE SEQUENCE [LARGE SCALE GENOMIC DNA]</scope>
    <source>
        <strain evidence="3 4">ALL</strain>
    </source>
</reference>
<evidence type="ECO:0000256" key="1">
    <source>
        <dbReference type="SAM" id="Coils"/>
    </source>
</evidence>
<evidence type="ECO:0000256" key="2">
    <source>
        <dbReference type="SAM" id="SignalP"/>
    </source>
</evidence>
<dbReference type="AlphaFoldDB" id="A0A4U5MEZ2"/>
<evidence type="ECO:0008006" key="5">
    <source>
        <dbReference type="Google" id="ProtNLM"/>
    </source>
</evidence>
<gene>
    <name evidence="3" type="ORF">L596_023622</name>
</gene>